<dbReference type="RefSeq" id="WP_110813104.1">
    <property type="nucleotide sequence ID" value="NZ_QJTE01000001.1"/>
</dbReference>
<organism evidence="1 2">
    <name type="scientific">Pseudoroseicyclus aestuarii</name>
    <dbReference type="NCBI Taxonomy" id="1795041"/>
    <lineage>
        <taxon>Bacteria</taxon>
        <taxon>Pseudomonadati</taxon>
        <taxon>Pseudomonadota</taxon>
        <taxon>Alphaproteobacteria</taxon>
        <taxon>Rhodobacterales</taxon>
        <taxon>Paracoccaceae</taxon>
        <taxon>Pseudoroseicyclus</taxon>
    </lineage>
</organism>
<keyword evidence="2" id="KW-1185">Reference proteome</keyword>
<name>A0A318SXF7_9RHOB</name>
<evidence type="ECO:0000313" key="2">
    <source>
        <dbReference type="Proteomes" id="UP000248311"/>
    </source>
</evidence>
<protein>
    <submittedName>
        <fullName evidence="1">Uncharacterized protein</fullName>
    </submittedName>
</protein>
<evidence type="ECO:0000313" key="1">
    <source>
        <dbReference type="EMBL" id="PYE86112.1"/>
    </source>
</evidence>
<dbReference type="OrthoDB" id="7864872at2"/>
<reference evidence="1 2" key="1">
    <citation type="submission" date="2018-06" db="EMBL/GenBank/DDBJ databases">
        <title>Genomic Encyclopedia of Type Strains, Phase III (KMG-III): the genomes of soil and plant-associated and newly described type strains.</title>
        <authorList>
            <person name="Whitman W."/>
        </authorList>
    </citation>
    <scope>NUCLEOTIDE SEQUENCE [LARGE SCALE GENOMIC DNA]</scope>
    <source>
        <strain evidence="1 2">CECT 9025</strain>
    </source>
</reference>
<sequence length="121" mass="13033">MVSLEKARSRDRDRLLIVVDGEEAEVPVPGLLPGEEFKACSFAQLDSALIERLDPSVVVSLLVLDKTDAVEIAARLHSIGYRGRYRILMGGVPDRSLIRAELAAVAPGLTIELLDLGPEAG</sequence>
<dbReference type="Proteomes" id="UP000248311">
    <property type="component" value="Unassembled WGS sequence"/>
</dbReference>
<dbReference type="AlphaFoldDB" id="A0A318SXF7"/>
<gene>
    <name evidence="1" type="ORF">DFP88_101788</name>
</gene>
<comment type="caution">
    <text evidence="1">The sequence shown here is derived from an EMBL/GenBank/DDBJ whole genome shotgun (WGS) entry which is preliminary data.</text>
</comment>
<dbReference type="EMBL" id="QJTE01000001">
    <property type="protein sequence ID" value="PYE86112.1"/>
    <property type="molecule type" value="Genomic_DNA"/>
</dbReference>
<accession>A0A318SXF7</accession>
<proteinExistence type="predicted"/>